<evidence type="ECO:0000313" key="1">
    <source>
        <dbReference type="EMBL" id="MRX70850.1"/>
    </source>
</evidence>
<dbReference type="Proteomes" id="UP000448867">
    <property type="component" value="Unassembled WGS sequence"/>
</dbReference>
<name>A0A7X2LVX5_9BACI</name>
<accession>A0A7X2LVX5</accession>
<gene>
    <name evidence="1" type="ORF">GJU40_01545</name>
</gene>
<reference evidence="1 2" key="1">
    <citation type="submission" date="2019-11" db="EMBL/GenBank/DDBJ databases">
        <title>Bacillus lacus genome.</title>
        <authorList>
            <person name="Allen C.J."/>
            <person name="Newman J.D."/>
        </authorList>
    </citation>
    <scope>NUCLEOTIDE SEQUENCE [LARGE SCALE GENOMIC DNA]</scope>
    <source>
        <strain evidence="1 2">KCTC 33946</strain>
    </source>
</reference>
<dbReference type="RefSeq" id="WP_154305986.1">
    <property type="nucleotide sequence ID" value="NZ_WKKI01000002.1"/>
</dbReference>
<dbReference type="AlphaFoldDB" id="A0A7X2LVX5"/>
<sequence>MDITPGILERFKGRMRITHSSEDETLIEMLQASYEDIQGKCGTFDITSNLRGRELVFERTRYVYNDALEYFNDNFLSQLNSFGFDNVLEEGDGYEG</sequence>
<dbReference type="EMBL" id="WKKI01000002">
    <property type="protein sequence ID" value="MRX70850.1"/>
    <property type="molecule type" value="Genomic_DNA"/>
</dbReference>
<evidence type="ECO:0000313" key="2">
    <source>
        <dbReference type="Proteomes" id="UP000448867"/>
    </source>
</evidence>
<keyword evidence="2" id="KW-1185">Reference proteome</keyword>
<proteinExistence type="predicted"/>
<organism evidence="1 2">
    <name type="scientific">Metabacillus lacus</name>
    <dbReference type="NCBI Taxonomy" id="1983721"/>
    <lineage>
        <taxon>Bacteria</taxon>
        <taxon>Bacillati</taxon>
        <taxon>Bacillota</taxon>
        <taxon>Bacilli</taxon>
        <taxon>Bacillales</taxon>
        <taxon>Bacillaceae</taxon>
        <taxon>Metabacillus</taxon>
    </lineage>
</organism>
<comment type="caution">
    <text evidence="1">The sequence shown here is derived from an EMBL/GenBank/DDBJ whole genome shotgun (WGS) entry which is preliminary data.</text>
</comment>
<dbReference type="OrthoDB" id="2236831at2"/>
<protein>
    <submittedName>
        <fullName evidence="1">Phage gp6-like head-tail connector protein</fullName>
    </submittedName>
</protein>